<evidence type="ECO:0000256" key="11">
    <source>
        <dbReference type="RuleBase" id="RU004396"/>
    </source>
</evidence>
<evidence type="ECO:0000256" key="4">
    <source>
        <dbReference type="ARBA" id="ARBA00022692"/>
    </source>
</evidence>
<keyword evidence="5 12" id="KW-0999">Mitochondrion inner membrane</keyword>
<dbReference type="Pfam" id="PF02046">
    <property type="entry name" value="COX6A"/>
    <property type="match status" value="1"/>
</dbReference>
<dbReference type="PROSITE" id="PS01329">
    <property type="entry name" value="COX6A"/>
    <property type="match status" value="1"/>
</dbReference>
<evidence type="ECO:0000256" key="7">
    <source>
        <dbReference type="ARBA" id="ARBA00022989"/>
    </source>
</evidence>
<evidence type="ECO:0000256" key="8">
    <source>
        <dbReference type="ARBA" id="ARBA00023002"/>
    </source>
</evidence>
<dbReference type="PANTHER" id="PTHR11504:SF0">
    <property type="entry name" value="CYTOCHROME C OXIDASE SUBUNIT"/>
    <property type="match status" value="1"/>
</dbReference>
<evidence type="ECO:0000256" key="3">
    <source>
        <dbReference type="ARBA" id="ARBA00005553"/>
    </source>
</evidence>
<dbReference type="CDD" id="cd00925">
    <property type="entry name" value="Cyt_c_Oxidase_VIa"/>
    <property type="match status" value="1"/>
</dbReference>
<dbReference type="Gene3D" id="4.10.95.10">
    <property type="entry name" value="Cytochrome c oxidase, subunit VIa"/>
    <property type="match status" value="1"/>
</dbReference>
<dbReference type="GO" id="GO:0030234">
    <property type="term" value="F:enzyme regulator activity"/>
    <property type="evidence" value="ECO:0007669"/>
    <property type="project" value="TreeGrafter"/>
</dbReference>
<proteinExistence type="inferred from homology"/>
<dbReference type="SUPFAM" id="SSF81411">
    <property type="entry name" value="Mitochondrial cytochrome c oxidase subunit VIa"/>
    <property type="match status" value="1"/>
</dbReference>
<organism evidence="13 14">
    <name type="scientific">Orbilia javanica</name>
    <dbReference type="NCBI Taxonomy" id="47235"/>
    <lineage>
        <taxon>Eukaryota</taxon>
        <taxon>Fungi</taxon>
        <taxon>Dikarya</taxon>
        <taxon>Ascomycota</taxon>
        <taxon>Pezizomycotina</taxon>
        <taxon>Orbiliomycetes</taxon>
        <taxon>Orbiliales</taxon>
        <taxon>Orbiliaceae</taxon>
        <taxon>Orbilia</taxon>
    </lineage>
</organism>
<evidence type="ECO:0000256" key="10">
    <source>
        <dbReference type="ARBA" id="ARBA00023136"/>
    </source>
</evidence>
<dbReference type="GO" id="GO:0006123">
    <property type="term" value="P:mitochondrial electron transport, cytochrome c to oxygen"/>
    <property type="evidence" value="ECO:0007669"/>
    <property type="project" value="TreeGrafter"/>
</dbReference>
<comment type="similarity">
    <text evidence="3 11">Belongs to the cytochrome c oxidase subunit 6A family.</text>
</comment>
<evidence type="ECO:0000256" key="5">
    <source>
        <dbReference type="ARBA" id="ARBA00022792"/>
    </source>
</evidence>
<keyword evidence="6" id="KW-0809">Transit peptide</keyword>
<keyword evidence="7" id="KW-1133">Transmembrane helix</keyword>
<dbReference type="GO" id="GO:0016491">
    <property type="term" value="F:oxidoreductase activity"/>
    <property type="evidence" value="ECO:0007669"/>
    <property type="project" value="UniProtKB-KW"/>
</dbReference>
<keyword evidence="14" id="KW-1185">Reference proteome</keyword>
<dbReference type="InterPro" id="IPR001349">
    <property type="entry name" value="Cyt_c_oxidase_su6a"/>
</dbReference>
<protein>
    <recommendedName>
        <fullName evidence="12">Cytochrome c oxidase subunit</fullName>
    </recommendedName>
    <alternativeName>
        <fullName evidence="12">Cytochrome c oxidase polypeptide VIa</fullName>
    </alternativeName>
</protein>
<comment type="subcellular location">
    <subcellularLocation>
        <location evidence="1">Mitochondrion inner membrane</location>
        <topology evidence="1">Single-pass membrane protein</topology>
    </subcellularLocation>
</comment>
<dbReference type="AlphaFoldDB" id="A0AAN8RAP8"/>
<dbReference type="GO" id="GO:0005743">
    <property type="term" value="C:mitochondrial inner membrane"/>
    <property type="evidence" value="ECO:0007669"/>
    <property type="project" value="UniProtKB-SubCell"/>
</dbReference>
<name>A0AAN8RAP8_9PEZI</name>
<evidence type="ECO:0000313" key="14">
    <source>
        <dbReference type="Proteomes" id="UP001313282"/>
    </source>
</evidence>
<dbReference type="PANTHER" id="PTHR11504">
    <property type="entry name" value="CYTOCHROME C OXIDASE POLYPEPTIDE VIA"/>
    <property type="match status" value="1"/>
</dbReference>
<accession>A0AAN8RAP8</accession>
<dbReference type="FunFam" id="4.10.95.10:FF:000001">
    <property type="entry name" value="Cytochrome c oxidase subunit 6A, mitochondrial"/>
    <property type="match status" value="1"/>
</dbReference>
<evidence type="ECO:0000256" key="1">
    <source>
        <dbReference type="ARBA" id="ARBA00004434"/>
    </source>
</evidence>
<keyword evidence="9 12" id="KW-0496">Mitochondrion</keyword>
<evidence type="ECO:0000256" key="12">
    <source>
        <dbReference type="RuleBase" id="RU004397"/>
    </source>
</evidence>
<dbReference type="EMBL" id="JAVHNR010000011">
    <property type="protein sequence ID" value="KAK6330976.1"/>
    <property type="molecule type" value="Genomic_DNA"/>
</dbReference>
<dbReference type="InterPro" id="IPR036418">
    <property type="entry name" value="Cyt_c_oxidase_su6a_sf"/>
</dbReference>
<keyword evidence="10 12" id="KW-0472">Membrane</keyword>
<evidence type="ECO:0000256" key="6">
    <source>
        <dbReference type="ARBA" id="ARBA00022946"/>
    </source>
</evidence>
<comment type="pathway">
    <text evidence="2">Energy metabolism; oxidative phosphorylation.</text>
</comment>
<comment type="caution">
    <text evidence="13">The sequence shown here is derived from an EMBL/GenBank/DDBJ whole genome shotgun (WGS) entry which is preliminary data.</text>
</comment>
<gene>
    <name evidence="13" type="primary">COX13</name>
    <name evidence="13" type="ORF">TWF718_003170</name>
</gene>
<keyword evidence="4" id="KW-0812">Transmembrane</keyword>
<dbReference type="InterPro" id="IPR018507">
    <property type="entry name" value="Cyt_c_oxidase_su6a_CS"/>
</dbReference>
<evidence type="ECO:0000256" key="2">
    <source>
        <dbReference type="ARBA" id="ARBA00004673"/>
    </source>
</evidence>
<sequence length="201" mass="23097">MSNTPALNGLTQKCQAQDLGKTAILPNDIIQNYLQFFPKTIHELIPGRPAPRRYICTSIPFDPSPLFPTSRDLTMLSRALIRAPMRAGNPAARQILLRRNYASQAGSTFTKEREAVKAHAAQSSELWRKLSLYVAIPALIISSINAYNLWNEHWEHESHLPPHEERPQYPYLNIRVKRYPWGDGDKTIFWNDKVNYKKSDD</sequence>
<dbReference type="Proteomes" id="UP001313282">
    <property type="component" value="Unassembled WGS sequence"/>
</dbReference>
<evidence type="ECO:0000313" key="13">
    <source>
        <dbReference type="EMBL" id="KAK6330976.1"/>
    </source>
</evidence>
<evidence type="ECO:0000256" key="9">
    <source>
        <dbReference type="ARBA" id="ARBA00023128"/>
    </source>
</evidence>
<reference evidence="13 14" key="1">
    <citation type="submission" date="2019-10" db="EMBL/GenBank/DDBJ databases">
        <authorList>
            <person name="Palmer J.M."/>
        </authorList>
    </citation>
    <scope>NUCLEOTIDE SEQUENCE [LARGE SCALE GENOMIC DNA]</scope>
    <source>
        <strain evidence="13 14">TWF718</strain>
    </source>
</reference>
<keyword evidence="8" id="KW-0560">Oxidoreductase</keyword>